<keyword evidence="8" id="KW-0472">Membrane</keyword>
<keyword evidence="5" id="KW-0997">Cell inner membrane</keyword>
<dbReference type="Gene3D" id="3.55.40.10">
    <property type="entry name" value="minor pseudopilin epsh domain"/>
    <property type="match status" value="1"/>
</dbReference>
<dbReference type="Pfam" id="PF07963">
    <property type="entry name" value="N_methyl"/>
    <property type="match status" value="1"/>
</dbReference>
<evidence type="ECO:0000256" key="3">
    <source>
        <dbReference type="ARBA" id="ARBA00022475"/>
    </source>
</evidence>
<evidence type="ECO:0000256" key="8">
    <source>
        <dbReference type="ARBA" id="ARBA00023136"/>
    </source>
</evidence>
<dbReference type="Proteomes" id="UP001221208">
    <property type="component" value="Unassembled WGS sequence"/>
</dbReference>
<evidence type="ECO:0000256" key="7">
    <source>
        <dbReference type="ARBA" id="ARBA00022989"/>
    </source>
</evidence>
<protein>
    <recommendedName>
        <fullName evidence="2">Type II secretion system protein H</fullName>
    </recommendedName>
    <alternativeName>
        <fullName evidence="10">General secretion pathway protein H</fullName>
    </alternativeName>
</protein>
<evidence type="ECO:0000256" key="4">
    <source>
        <dbReference type="ARBA" id="ARBA00022481"/>
    </source>
</evidence>
<dbReference type="RefSeq" id="WP_273674426.1">
    <property type="nucleotide sequence ID" value="NZ_JAQQXR010000014.1"/>
</dbReference>
<keyword evidence="4" id="KW-0488">Methylation</keyword>
<evidence type="ECO:0000256" key="9">
    <source>
        <dbReference type="ARBA" id="ARBA00025772"/>
    </source>
</evidence>
<evidence type="ECO:0000256" key="6">
    <source>
        <dbReference type="ARBA" id="ARBA00022692"/>
    </source>
</evidence>
<dbReference type="Pfam" id="PF12019">
    <property type="entry name" value="GspH"/>
    <property type="match status" value="1"/>
</dbReference>
<comment type="similarity">
    <text evidence="9">Belongs to the GSP H family.</text>
</comment>
<dbReference type="InterPro" id="IPR045584">
    <property type="entry name" value="Pilin-like"/>
</dbReference>
<evidence type="ECO:0000256" key="10">
    <source>
        <dbReference type="ARBA" id="ARBA00030775"/>
    </source>
</evidence>
<proteinExistence type="inferred from homology"/>
<dbReference type="SUPFAM" id="SSF54523">
    <property type="entry name" value="Pili subunits"/>
    <property type="match status" value="1"/>
</dbReference>
<evidence type="ECO:0000256" key="1">
    <source>
        <dbReference type="ARBA" id="ARBA00004377"/>
    </source>
</evidence>
<evidence type="ECO:0000256" key="2">
    <source>
        <dbReference type="ARBA" id="ARBA00021549"/>
    </source>
</evidence>
<evidence type="ECO:0000256" key="5">
    <source>
        <dbReference type="ARBA" id="ARBA00022519"/>
    </source>
</evidence>
<keyword evidence="3" id="KW-1003">Cell membrane</keyword>
<keyword evidence="13" id="KW-1185">Reference proteome</keyword>
<evidence type="ECO:0000313" key="13">
    <source>
        <dbReference type="Proteomes" id="UP001221208"/>
    </source>
</evidence>
<keyword evidence="7" id="KW-1133">Transmembrane helix</keyword>
<accession>A0ABT5K801</accession>
<comment type="subcellular location">
    <subcellularLocation>
        <location evidence="1">Cell inner membrane</location>
        <topology evidence="1">Single-pass membrane protein</topology>
    </subcellularLocation>
</comment>
<evidence type="ECO:0000259" key="11">
    <source>
        <dbReference type="Pfam" id="PF12019"/>
    </source>
</evidence>
<dbReference type="InterPro" id="IPR012902">
    <property type="entry name" value="N_methyl_site"/>
</dbReference>
<name>A0ABT5K801_9BURK</name>
<dbReference type="NCBIfam" id="TIGR02532">
    <property type="entry name" value="IV_pilin_GFxxxE"/>
    <property type="match status" value="1"/>
</dbReference>
<organism evidence="12 13">
    <name type="scientific">Janthinobacterium fluminis</name>
    <dbReference type="NCBI Taxonomy" id="2987524"/>
    <lineage>
        <taxon>Bacteria</taxon>
        <taxon>Pseudomonadati</taxon>
        <taxon>Pseudomonadota</taxon>
        <taxon>Betaproteobacteria</taxon>
        <taxon>Burkholderiales</taxon>
        <taxon>Oxalobacteraceae</taxon>
        <taxon>Janthinobacterium</taxon>
    </lineage>
</organism>
<reference evidence="12 13" key="1">
    <citation type="submission" date="2022-10" db="EMBL/GenBank/DDBJ databases">
        <title>Janthinobacterium sp. hw3 Genome sequencing.</title>
        <authorList>
            <person name="Park S."/>
        </authorList>
    </citation>
    <scope>NUCLEOTIDE SEQUENCE [LARGE SCALE GENOMIC DNA]</scope>
    <source>
        <strain evidence="13">hw3</strain>
    </source>
</reference>
<sequence length="185" mass="19603">MKRARRGAFTLVELMVVLSIAAILLAAGVPGFGDMLARQQLRTTVVDLFAAISLTRSQAIARGGRVMLMPLDPAGIDWRRGWAVFVDRNASISLDPGDELIFRQGPVADGIAIDAVFSSPHPSAYLAYNGAGRSCSAGNSMAARWGSLSLTLGKQTRHIKINMLGRVRVCDPQAEPLACAGPAGD</sequence>
<keyword evidence="6" id="KW-0812">Transmembrane</keyword>
<dbReference type="EMBL" id="JAQQXR010000014">
    <property type="protein sequence ID" value="MDC8760570.1"/>
    <property type="molecule type" value="Genomic_DNA"/>
</dbReference>
<dbReference type="InterPro" id="IPR022346">
    <property type="entry name" value="T2SS_GspH"/>
</dbReference>
<gene>
    <name evidence="12" type="ORF">OIK44_23570</name>
</gene>
<feature type="domain" description="General secretion pathway GspH" evidence="11">
    <location>
        <begin position="47"/>
        <end position="165"/>
    </location>
</feature>
<evidence type="ECO:0000313" key="12">
    <source>
        <dbReference type="EMBL" id="MDC8760570.1"/>
    </source>
</evidence>
<comment type="caution">
    <text evidence="12">The sequence shown here is derived from an EMBL/GenBank/DDBJ whole genome shotgun (WGS) entry which is preliminary data.</text>
</comment>